<dbReference type="Proteomes" id="UP000190897">
    <property type="component" value="Unassembled WGS sequence"/>
</dbReference>
<dbReference type="OrthoDB" id="1409070at2"/>
<evidence type="ECO:0008006" key="4">
    <source>
        <dbReference type="Google" id="ProtNLM"/>
    </source>
</evidence>
<feature type="chain" id="PRO_5012956322" description="DUF3826 domain-containing protein" evidence="1">
    <location>
        <begin position="24"/>
        <end position="301"/>
    </location>
</feature>
<dbReference type="AlphaFoldDB" id="A0A1T5CPX7"/>
<sequence length="301" mass="34162">MKNKISILFLYAFCLCFLNFTFSEDFSEMGATRKDFQERLWNTLQNNTVNSPYVSSSVKAACRAISTENQAAAIHKAGGFVKDYFKSDEFKNRYNNWLSKNFQQTDAKVSEQRKAEILASRLKGVQGLKAADMAPIVDIQIQSGETYAGMEGMLTSLPADQRADFKKTIENGKQTAAFFKKIKPLLKSDFEAFKKQYAEFLAADEIAQSEQTMAKNNQQNAEEYEKWKDPKKVLSARLTEFLDKSKGVDFAAKTKVVDNRDKFVNAAYEGKNDVWKFCYRMGAGPTNAARGFAQQWLTELK</sequence>
<proteinExistence type="predicted"/>
<protein>
    <recommendedName>
        <fullName evidence="4">DUF3826 domain-containing protein</fullName>
    </recommendedName>
</protein>
<reference evidence="3" key="1">
    <citation type="submission" date="2017-02" db="EMBL/GenBank/DDBJ databases">
        <authorList>
            <person name="Varghese N."/>
            <person name="Submissions S."/>
        </authorList>
    </citation>
    <scope>NUCLEOTIDE SEQUENCE [LARGE SCALE GENOMIC DNA]</scope>
    <source>
        <strain evidence="3">DSM 22270</strain>
    </source>
</reference>
<dbReference type="RefSeq" id="WP_082213894.1">
    <property type="nucleotide sequence ID" value="NZ_FUZA01000001.1"/>
</dbReference>
<evidence type="ECO:0000256" key="1">
    <source>
        <dbReference type="SAM" id="SignalP"/>
    </source>
</evidence>
<feature type="signal peptide" evidence="1">
    <location>
        <begin position="1"/>
        <end position="23"/>
    </location>
</feature>
<gene>
    <name evidence="2" type="ORF">SAMN05660293_01430</name>
</gene>
<evidence type="ECO:0000313" key="2">
    <source>
        <dbReference type="EMBL" id="SKB61406.1"/>
    </source>
</evidence>
<dbReference type="STRING" id="651661.SAMN05660293_01430"/>
<evidence type="ECO:0000313" key="3">
    <source>
        <dbReference type="Proteomes" id="UP000190897"/>
    </source>
</evidence>
<keyword evidence="3" id="KW-1185">Reference proteome</keyword>
<accession>A0A1T5CPX7</accession>
<organism evidence="2 3">
    <name type="scientific">Dyadobacter psychrophilus</name>
    <dbReference type="NCBI Taxonomy" id="651661"/>
    <lineage>
        <taxon>Bacteria</taxon>
        <taxon>Pseudomonadati</taxon>
        <taxon>Bacteroidota</taxon>
        <taxon>Cytophagia</taxon>
        <taxon>Cytophagales</taxon>
        <taxon>Spirosomataceae</taxon>
        <taxon>Dyadobacter</taxon>
    </lineage>
</organism>
<keyword evidence="1" id="KW-0732">Signal</keyword>
<dbReference type="EMBL" id="FUZA01000001">
    <property type="protein sequence ID" value="SKB61406.1"/>
    <property type="molecule type" value="Genomic_DNA"/>
</dbReference>
<name>A0A1T5CPX7_9BACT</name>